<feature type="compositionally biased region" description="Polar residues" evidence="1">
    <location>
        <begin position="57"/>
        <end position="69"/>
    </location>
</feature>
<keyword evidence="3" id="KW-1185">Reference proteome</keyword>
<dbReference type="OrthoDB" id="8063408at2759"/>
<sequence>MNMGSLRKKKGRLQHPFIPSVIQPVPHSTDMPTPDSPKKLNQAELSDLAKAEGRASGIQTAPMESTPISRQDYRVQDS</sequence>
<evidence type="ECO:0000313" key="2">
    <source>
        <dbReference type="EMBL" id="GFQ96425.1"/>
    </source>
</evidence>
<dbReference type="AlphaFoldDB" id="A0A8X6L3J5"/>
<proteinExistence type="predicted"/>
<comment type="caution">
    <text evidence="2">The sequence shown here is derived from an EMBL/GenBank/DDBJ whole genome shotgun (WGS) entry which is preliminary data.</text>
</comment>
<feature type="compositionally biased region" description="Basic residues" evidence="1">
    <location>
        <begin position="1"/>
        <end position="13"/>
    </location>
</feature>
<feature type="region of interest" description="Disordered" evidence="1">
    <location>
        <begin position="1"/>
        <end position="78"/>
    </location>
</feature>
<reference evidence="2" key="1">
    <citation type="submission" date="2020-07" db="EMBL/GenBank/DDBJ databases">
        <title>Multicomponent nature underlies the extraordinary mechanical properties of spider dragline silk.</title>
        <authorList>
            <person name="Kono N."/>
            <person name="Nakamura H."/>
            <person name="Mori M."/>
            <person name="Yoshida Y."/>
            <person name="Ohtoshi R."/>
            <person name="Malay A.D."/>
            <person name="Moran D.A.P."/>
            <person name="Tomita M."/>
            <person name="Numata K."/>
            <person name="Arakawa K."/>
        </authorList>
    </citation>
    <scope>NUCLEOTIDE SEQUENCE</scope>
</reference>
<name>A0A8X6L3J5_TRICU</name>
<gene>
    <name evidence="2" type="ORF">TNCT_482941</name>
</gene>
<accession>A0A8X6L3J5</accession>
<evidence type="ECO:0000313" key="3">
    <source>
        <dbReference type="Proteomes" id="UP000887116"/>
    </source>
</evidence>
<protein>
    <submittedName>
        <fullName evidence="2">Uncharacterized protein</fullName>
    </submittedName>
</protein>
<evidence type="ECO:0000256" key="1">
    <source>
        <dbReference type="SAM" id="MobiDB-lite"/>
    </source>
</evidence>
<dbReference type="Proteomes" id="UP000887116">
    <property type="component" value="Unassembled WGS sequence"/>
</dbReference>
<dbReference type="EMBL" id="BMAO01004712">
    <property type="protein sequence ID" value="GFQ96425.1"/>
    <property type="molecule type" value="Genomic_DNA"/>
</dbReference>
<organism evidence="2 3">
    <name type="scientific">Trichonephila clavata</name>
    <name type="common">Joro spider</name>
    <name type="synonym">Nephila clavata</name>
    <dbReference type="NCBI Taxonomy" id="2740835"/>
    <lineage>
        <taxon>Eukaryota</taxon>
        <taxon>Metazoa</taxon>
        <taxon>Ecdysozoa</taxon>
        <taxon>Arthropoda</taxon>
        <taxon>Chelicerata</taxon>
        <taxon>Arachnida</taxon>
        <taxon>Araneae</taxon>
        <taxon>Araneomorphae</taxon>
        <taxon>Entelegynae</taxon>
        <taxon>Araneoidea</taxon>
        <taxon>Nephilidae</taxon>
        <taxon>Trichonephila</taxon>
    </lineage>
</organism>